<keyword evidence="2" id="KW-0238">DNA-binding</keyword>
<evidence type="ECO:0000313" key="5">
    <source>
        <dbReference type="EMBL" id="TDG01101.1"/>
    </source>
</evidence>
<dbReference type="SUPFAM" id="SSF47413">
    <property type="entry name" value="lambda repressor-like DNA-binding domains"/>
    <property type="match status" value="1"/>
</dbReference>
<dbReference type="InterPro" id="IPR010982">
    <property type="entry name" value="Lambda_DNA-bd_dom_sf"/>
</dbReference>
<keyword evidence="1" id="KW-0805">Transcription regulation</keyword>
<proteinExistence type="predicted"/>
<dbReference type="AlphaFoldDB" id="A0A4R5L147"/>
<gene>
    <name evidence="5" type="ORF">E1809_03505</name>
</gene>
<evidence type="ECO:0000313" key="6">
    <source>
        <dbReference type="Proteomes" id="UP000295511"/>
    </source>
</evidence>
<accession>A0A4R5L147</accession>
<dbReference type="OrthoDB" id="37081at2"/>
<sequence>MLNRSCYRDSMVQAVTLKDVAAHAGVSRTTASNVVTRTGRVASETRDRVHQAMRELGYVYNRGAASLRTHKTTTVGVVVTNIASPFFGELLVGLESTLARAGFRSLVVATGDDAARQDELVAELREHQIAGLAIVPAGRTSGSFLEGLTASGIPHVLMTRYLDGAPAPYVGPDDRLGGRLAAEHLLDHGSRSLAYVGGRPAVLSRRDRIDGVKDALRAGGVDPATLVDVESETSGQGGLAAGEQLLARGELPEAVICHSDSVAFGLYRALRIAGRANSVRIIGYDDVNTAALWEPPLTSVATHPERLGHAAAELLLAELDELDSEPERRLFPPELVVRESCGCQTHA</sequence>
<dbReference type="GO" id="GO:0000976">
    <property type="term" value="F:transcription cis-regulatory region binding"/>
    <property type="evidence" value="ECO:0007669"/>
    <property type="project" value="TreeGrafter"/>
</dbReference>
<dbReference type="Gene3D" id="1.10.260.40">
    <property type="entry name" value="lambda repressor-like DNA-binding domains"/>
    <property type="match status" value="1"/>
</dbReference>
<dbReference type="PROSITE" id="PS50932">
    <property type="entry name" value="HTH_LACI_2"/>
    <property type="match status" value="1"/>
</dbReference>
<protein>
    <submittedName>
        <fullName evidence="5">LacI family transcriptional regulator</fullName>
    </submittedName>
</protein>
<dbReference type="Proteomes" id="UP000295511">
    <property type="component" value="Unassembled WGS sequence"/>
</dbReference>
<dbReference type="SMART" id="SM00354">
    <property type="entry name" value="HTH_LACI"/>
    <property type="match status" value="1"/>
</dbReference>
<dbReference type="EMBL" id="SMRU01000003">
    <property type="protein sequence ID" value="TDG01101.1"/>
    <property type="molecule type" value="Genomic_DNA"/>
</dbReference>
<dbReference type="Pfam" id="PF00356">
    <property type="entry name" value="LacI"/>
    <property type="match status" value="1"/>
</dbReference>
<organism evidence="5 6">
    <name type="scientific">Arthrobacter terricola</name>
    <dbReference type="NCBI Taxonomy" id="2547396"/>
    <lineage>
        <taxon>Bacteria</taxon>
        <taxon>Bacillati</taxon>
        <taxon>Actinomycetota</taxon>
        <taxon>Actinomycetes</taxon>
        <taxon>Micrococcales</taxon>
        <taxon>Micrococcaceae</taxon>
        <taxon>Arthrobacter</taxon>
    </lineage>
</organism>
<comment type="caution">
    <text evidence="5">The sequence shown here is derived from an EMBL/GenBank/DDBJ whole genome shotgun (WGS) entry which is preliminary data.</text>
</comment>
<evidence type="ECO:0000256" key="3">
    <source>
        <dbReference type="ARBA" id="ARBA00023163"/>
    </source>
</evidence>
<evidence type="ECO:0000259" key="4">
    <source>
        <dbReference type="PROSITE" id="PS50932"/>
    </source>
</evidence>
<evidence type="ECO:0000256" key="1">
    <source>
        <dbReference type="ARBA" id="ARBA00023015"/>
    </source>
</evidence>
<dbReference type="PANTHER" id="PTHR30146">
    <property type="entry name" value="LACI-RELATED TRANSCRIPTIONAL REPRESSOR"/>
    <property type="match status" value="1"/>
</dbReference>
<dbReference type="PROSITE" id="PS00356">
    <property type="entry name" value="HTH_LACI_1"/>
    <property type="match status" value="1"/>
</dbReference>
<dbReference type="InterPro" id="IPR000843">
    <property type="entry name" value="HTH_LacI"/>
</dbReference>
<dbReference type="InterPro" id="IPR046335">
    <property type="entry name" value="LacI/GalR-like_sensor"/>
</dbReference>
<name>A0A4R5L147_9MICC</name>
<keyword evidence="3" id="KW-0804">Transcription</keyword>
<evidence type="ECO:0000256" key="2">
    <source>
        <dbReference type="ARBA" id="ARBA00023125"/>
    </source>
</evidence>
<dbReference type="GO" id="GO:0003700">
    <property type="term" value="F:DNA-binding transcription factor activity"/>
    <property type="evidence" value="ECO:0007669"/>
    <property type="project" value="TreeGrafter"/>
</dbReference>
<feature type="domain" description="HTH lacI-type" evidence="4">
    <location>
        <begin position="15"/>
        <end position="69"/>
    </location>
</feature>
<dbReference type="SUPFAM" id="SSF53822">
    <property type="entry name" value="Periplasmic binding protein-like I"/>
    <property type="match status" value="1"/>
</dbReference>
<dbReference type="Gene3D" id="3.40.50.2300">
    <property type="match status" value="2"/>
</dbReference>
<dbReference type="InterPro" id="IPR028082">
    <property type="entry name" value="Peripla_BP_I"/>
</dbReference>
<reference evidence="5 6" key="1">
    <citation type="submission" date="2019-03" db="EMBL/GenBank/DDBJ databases">
        <title>Whole genome sequence of Arthrobacter sp JH1-1.</title>
        <authorList>
            <person name="Trinh H.N."/>
        </authorList>
    </citation>
    <scope>NUCLEOTIDE SEQUENCE [LARGE SCALE GENOMIC DNA]</scope>
    <source>
        <strain evidence="5 6">JH1-1</strain>
    </source>
</reference>
<dbReference type="CDD" id="cd01392">
    <property type="entry name" value="HTH_LacI"/>
    <property type="match status" value="1"/>
</dbReference>
<dbReference type="PANTHER" id="PTHR30146:SF109">
    <property type="entry name" value="HTH-TYPE TRANSCRIPTIONAL REGULATOR GALS"/>
    <property type="match status" value="1"/>
</dbReference>
<keyword evidence="6" id="KW-1185">Reference proteome</keyword>
<dbReference type="Pfam" id="PF13377">
    <property type="entry name" value="Peripla_BP_3"/>
    <property type="match status" value="1"/>
</dbReference>